<dbReference type="Proteomes" id="UP001238088">
    <property type="component" value="Unassembled WGS sequence"/>
</dbReference>
<name>A0ABU0ARV8_9BACI</name>
<evidence type="ECO:0000313" key="2">
    <source>
        <dbReference type="Proteomes" id="UP001238088"/>
    </source>
</evidence>
<comment type="caution">
    <text evidence="1">The sequence shown here is derived from an EMBL/GenBank/DDBJ whole genome shotgun (WGS) entry which is preliminary data.</text>
</comment>
<reference evidence="1 2" key="1">
    <citation type="submission" date="2023-07" db="EMBL/GenBank/DDBJ databases">
        <title>Genomic Encyclopedia of Type Strains, Phase IV (KMG-IV): sequencing the most valuable type-strain genomes for metagenomic binning, comparative biology and taxonomic classification.</title>
        <authorList>
            <person name="Goeker M."/>
        </authorList>
    </citation>
    <scope>NUCLEOTIDE SEQUENCE [LARGE SCALE GENOMIC DNA]</scope>
    <source>
        <strain evidence="1 2">DSM 23494</strain>
    </source>
</reference>
<proteinExistence type="predicted"/>
<organism evidence="1 2">
    <name type="scientific">Cytobacillus purgationiresistens</name>
    <dbReference type="NCBI Taxonomy" id="863449"/>
    <lineage>
        <taxon>Bacteria</taxon>
        <taxon>Bacillati</taxon>
        <taxon>Bacillota</taxon>
        <taxon>Bacilli</taxon>
        <taxon>Bacillales</taxon>
        <taxon>Bacillaceae</taxon>
        <taxon>Cytobacillus</taxon>
    </lineage>
</organism>
<protein>
    <submittedName>
        <fullName evidence="1">Uncharacterized protein</fullName>
    </submittedName>
</protein>
<evidence type="ECO:0000313" key="1">
    <source>
        <dbReference type="EMBL" id="MDQ0273532.1"/>
    </source>
</evidence>
<keyword evidence="2" id="KW-1185">Reference proteome</keyword>
<dbReference type="EMBL" id="JAUSUB010000042">
    <property type="protein sequence ID" value="MDQ0273532.1"/>
    <property type="molecule type" value="Genomic_DNA"/>
</dbReference>
<accession>A0ABU0ARV8</accession>
<gene>
    <name evidence="1" type="ORF">J2S17_005464</name>
</gene>
<sequence length="32" mass="3829">MDSNIEKKPSLLEIITRPIVQFDRIKDYPRVN</sequence>